<feature type="region of interest" description="Disordered" evidence="2">
    <location>
        <begin position="707"/>
        <end position="769"/>
    </location>
</feature>
<keyword evidence="1" id="KW-0175">Coiled coil</keyword>
<feature type="region of interest" description="Disordered" evidence="2">
    <location>
        <begin position="790"/>
        <end position="845"/>
    </location>
</feature>
<name>A0ABY7CTN3_9BASI</name>
<proteinExistence type="predicted"/>
<feature type="compositionally biased region" description="Polar residues" evidence="2">
    <location>
        <begin position="269"/>
        <end position="278"/>
    </location>
</feature>
<sequence length="1037" mass="113683">MRIDAPARPKQGKKEKPHNSVNRGSNEPNPLDLSTTDLAIALEPFGYGRDKTTGQRSTTLRQLPEILAKFQDSRETLYLSNDALKQIMDFAASNPEQLVGDDILNDLLQTAKQVNAKPSPAHPDSEQPSQNSRSPSPEQRIRTAESPSSSTGARSGIYYGSNSPSPAPSISAEQQDQLAELSQPDNSFDSTQEQTITQQSSSNSPLSPPKPPRKPPAPERHRSVPIGFGDTFLKRPRPPSRRSKVSSVDLHSHHSTPSRFAHHRPISATLRSQSSPNTEEGDQDDSSDHNSNQTPQGLGTPFSTRHPQSQSFSETSLTPNNLSSVIFSNRQRGLYDSSDDNPEAGALPDPAEDGESDPTDIIRRIRPDQSSRPSSKVFTRLYESGVGLDGYPTPQAELQPMIAEDLARSCENLRTKNKELVNQIVALEKMHDDELGRLTDELEELKQELSSCKKSEKDLANFSATLSYQLTNSDDQMSRLNSSKSLLEENYHKIKIKWEEAVAESEKLRTQLNLKEEELRCTNRSIQSHASEVKKWELDRQMREEHIKNLNMELQELQTTREILEEQKQANLDLKATIDRLKYELDEQRTRNAGSSVADSRPTSIAGSLSQNLGEEFKKAISTGDYGPQEDSGSDTSGDETAEINRIIKDAGAGEPSPEIDGDAIFQEIRIRRYKRSKTLVRGESSGAGEGEQGSTFIDEEEIELQDAATDTADLTAFKTADTQTDPVPEPPPVYRPKMEDLQVQTDAVSESGPLQEEEETQGEAGALLELVAGIDPQVLKLAIEHIKREMNEPARSGPSTTEEAGDSEEDDGASSSTAACRPTTSVPNEREKKTGDAEKEGPGYWSRWGRSAAVRLDGLFSTLGLLSPRAAEDAEGEGPEWEGGVRRRVRLCSSIVLVLATGYVLGSLIMRGPATTFSCPSGPPALLSPSDSSSCIMETLKRASTEHLAYSLALSSAPPPPSPPAFNSSSASPINHSVFRVQPASLAQLIDFNAVAAGKEGFIVSLRTHIDLLLRWKNFGTSMLWNTVSRYQTSPT</sequence>
<feature type="region of interest" description="Disordered" evidence="2">
    <location>
        <begin position="109"/>
        <end position="320"/>
    </location>
</feature>
<feature type="compositionally biased region" description="Basic residues" evidence="2">
    <location>
        <begin position="253"/>
        <end position="265"/>
    </location>
</feature>
<dbReference type="EMBL" id="CP110429">
    <property type="protein sequence ID" value="WAQ88263.1"/>
    <property type="molecule type" value="Genomic_DNA"/>
</dbReference>
<evidence type="ECO:0000313" key="3">
    <source>
        <dbReference type="EMBL" id="WAQ88263.1"/>
    </source>
</evidence>
<protein>
    <submittedName>
        <fullName evidence="3">Uncharacterized protein</fullName>
    </submittedName>
</protein>
<feature type="compositionally biased region" description="Basic and acidic residues" evidence="2">
    <location>
        <begin position="829"/>
        <end position="842"/>
    </location>
</feature>
<organism evidence="3 4">
    <name type="scientific">Puccinia triticina</name>
    <dbReference type="NCBI Taxonomy" id="208348"/>
    <lineage>
        <taxon>Eukaryota</taxon>
        <taxon>Fungi</taxon>
        <taxon>Dikarya</taxon>
        <taxon>Basidiomycota</taxon>
        <taxon>Pucciniomycotina</taxon>
        <taxon>Pucciniomycetes</taxon>
        <taxon>Pucciniales</taxon>
        <taxon>Pucciniaceae</taxon>
        <taxon>Puccinia</taxon>
    </lineage>
</organism>
<evidence type="ECO:0000256" key="1">
    <source>
        <dbReference type="SAM" id="Coils"/>
    </source>
</evidence>
<feature type="coiled-coil region" evidence="1">
    <location>
        <begin position="403"/>
        <end position="455"/>
    </location>
</feature>
<accession>A0ABY7CTN3</accession>
<evidence type="ECO:0000256" key="2">
    <source>
        <dbReference type="SAM" id="MobiDB-lite"/>
    </source>
</evidence>
<feature type="compositionally biased region" description="Polar residues" evidence="2">
    <location>
        <begin position="294"/>
        <end position="320"/>
    </location>
</feature>
<feature type="region of interest" description="Disordered" evidence="2">
    <location>
        <begin position="332"/>
        <end position="359"/>
    </location>
</feature>
<feature type="compositionally biased region" description="Low complexity" evidence="2">
    <location>
        <begin position="707"/>
        <end position="723"/>
    </location>
</feature>
<feature type="compositionally biased region" description="Polar residues" evidence="2">
    <location>
        <begin position="126"/>
        <end position="137"/>
    </location>
</feature>
<feature type="compositionally biased region" description="Basic residues" evidence="2">
    <location>
        <begin position="234"/>
        <end position="244"/>
    </location>
</feature>
<feature type="compositionally biased region" description="Low complexity" evidence="2">
    <location>
        <begin position="190"/>
        <end position="205"/>
    </location>
</feature>
<feature type="compositionally biased region" description="Basic and acidic residues" evidence="2">
    <location>
        <begin position="1"/>
        <end position="18"/>
    </location>
</feature>
<feature type="region of interest" description="Disordered" evidence="2">
    <location>
        <begin position="588"/>
        <end position="611"/>
    </location>
</feature>
<gene>
    <name evidence="3" type="ORF">PtA15_9A390</name>
</gene>
<reference evidence="3" key="1">
    <citation type="submission" date="2022-10" db="EMBL/GenBank/DDBJ databases">
        <title>Puccinia triticina Genome sequencing and assembly.</title>
        <authorList>
            <person name="Li C."/>
        </authorList>
    </citation>
    <scope>NUCLEOTIDE SEQUENCE</scope>
    <source>
        <strain evidence="3">Pt15</strain>
    </source>
</reference>
<dbReference type="RefSeq" id="XP_053023818.1">
    <property type="nucleotide sequence ID" value="XM_053172593.1"/>
</dbReference>
<dbReference type="GeneID" id="77813488"/>
<evidence type="ECO:0000313" key="4">
    <source>
        <dbReference type="Proteomes" id="UP001164743"/>
    </source>
</evidence>
<feature type="compositionally biased region" description="Low complexity" evidence="2">
    <location>
        <begin position="161"/>
        <end position="172"/>
    </location>
</feature>
<keyword evidence="4" id="KW-1185">Reference proteome</keyword>
<dbReference type="Proteomes" id="UP001164743">
    <property type="component" value="Chromosome 9A"/>
</dbReference>
<feature type="compositionally biased region" description="Polar residues" evidence="2">
    <location>
        <begin position="19"/>
        <end position="36"/>
    </location>
</feature>
<feature type="compositionally biased region" description="Acidic residues" evidence="2">
    <location>
        <begin position="804"/>
        <end position="813"/>
    </location>
</feature>
<feature type="compositionally biased region" description="Polar residues" evidence="2">
    <location>
        <begin position="591"/>
        <end position="611"/>
    </location>
</feature>
<feature type="region of interest" description="Disordered" evidence="2">
    <location>
        <begin position="1"/>
        <end position="36"/>
    </location>
</feature>